<dbReference type="PANTHER" id="PTHR43790">
    <property type="entry name" value="CARBOHYDRATE TRANSPORT ATP-BINDING PROTEIN MG119-RELATED"/>
    <property type="match status" value="1"/>
</dbReference>
<feature type="domain" description="ABC transporter" evidence="9">
    <location>
        <begin position="23"/>
        <end position="259"/>
    </location>
</feature>
<evidence type="ECO:0000256" key="4">
    <source>
        <dbReference type="ARBA" id="ARBA00022737"/>
    </source>
</evidence>
<keyword evidence="6 10" id="KW-0067">ATP-binding</keyword>
<keyword evidence="2" id="KW-1003">Cell membrane</keyword>
<evidence type="ECO:0000313" key="11">
    <source>
        <dbReference type="Proteomes" id="UP001262410"/>
    </source>
</evidence>
<dbReference type="SMART" id="SM00382">
    <property type="entry name" value="AAA"/>
    <property type="match status" value="2"/>
</dbReference>
<evidence type="ECO:0000313" key="10">
    <source>
        <dbReference type="EMBL" id="MDR6290301.1"/>
    </source>
</evidence>
<dbReference type="RefSeq" id="WP_309794771.1">
    <property type="nucleotide sequence ID" value="NZ_JAVDPW010000004.1"/>
</dbReference>
<reference evidence="10 11" key="1">
    <citation type="submission" date="2023-07" db="EMBL/GenBank/DDBJ databases">
        <title>Sorghum-associated microbial communities from plants grown in Nebraska, USA.</title>
        <authorList>
            <person name="Schachtman D."/>
        </authorList>
    </citation>
    <scope>NUCLEOTIDE SEQUENCE [LARGE SCALE GENOMIC DNA]</scope>
    <source>
        <strain evidence="10 11">584</strain>
    </source>
</reference>
<dbReference type="EMBL" id="JAVDPW010000004">
    <property type="protein sequence ID" value="MDR6290301.1"/>
    <property type="molecule type" value="Genomic_DNA"/>
</dbReference>
<keyword evidence="5" id="KW-0547">Nucleotide-binding</keyword>
<dbReference type="CDD" id="cd03215">
    <property type="entry name" value="ABC_Carb_Monos_II"/>
    <property type="match status" value="1"/>
</dbReference>
<dbReference type="Proteomes" id="UP001262410">
    <property type="component" value="Unassembled WGS sequence"/>
</dbReference>
<name>A0ABU1JNV5_9PROT</name>
<organism evidence="10 11">
    <name type="scientific">Inquilinus ginsengisoli</name>
    <dbReference type="NCBI Taxonomy" id="363840"/>
    <lineage>
        <taxon>Bacteria</taxon>
        <taxon>Pseudomonadati</taxon>
        <taxon>Pseudomonadota</taxon>
        <taxon>Alphaproteobacteria</taxon>
        <taxon>Rhodospirillales</taxon>
        <taxon>Rhodospirillaceae</taxon>
        <taxon>Inquilinus</taxon>
    </lineage>
</organism>
<keyword evidence="4" id="KW-0677">Repeat</keyword>
<evidence type="ECO:0000256" key="2">
    <source>
        <dbReference type="ARBA" id="ARBA00022475"/>
    </source>
</evidence>
<keyword evidence="7" id="KW-1278">Translocase</keyword>
<dbReference type="PANTHER" id="PTHR43790:SF3">
    <property type="entry name" value="D-ALLOSE IMPORT ATP-BINDING PROTEIN ALSA-RELATED"/>
    <property type="match status" value="1"/>
</dbReference>
<evidence type="ECO:0000259" key="9">
    <source>
        <dbReference type="PROSITE" id="PS50893"/>
    </source>
</evidence>
<dbReference type="InterPro" id="IPR003439">
    <property type="entry name" value="ABC_transporter-like_ATP-bd"/>
</dbReference>
<evidence type="ECO:0000256" key="6">
    <source>
        <dbReference type="ARBA" id="ARBA00022840"/>
    </source>
</evidence>
<dbReference type="Pfam" id="PF00005">
    <property type="entry name" value="ABC_tran"/>
    <property type="match status" value="2"/>
</dbReference>
<dbReference type="PROSITE" id="PS00211">
    <property type="entry name" value="ABC_TRANSPORTER_1"/>
    <property type="match status" value="1"/>
</dbReference>
<dbReference type="CDD" id="cd03216">
    <property type="entry name" value="ABC_Carb_Monos_I"/>
    <property type="match status" value="1"/>
</dbReference>
<evidence type="ECO:0000256" key="5">
    <source>
        <dbReference type="ARBA" id="ARBA00022741"/>
    </source>
</evidence>
<keyword evidence="1" id="KW-0813">Transport</keyword>
<evidence type="ECO:0000256" key="7">
    <source>
        <dbReference type="ARBA" id="ARBA00022967"/>
    </source>
</evidence>
<dbReference type="Gene3D" id="3.40.50.300">
    <property type="entry name" value="P-loop containing nucleotide triphosphate hydrolases"/>
    <property type="match status" value="2"/>
</dbReference>
<keyword evidence="3" id="KW-0762">Sugar transport</keyword>
<keyword evidence="8" id="KW-0472">Membrane</keyword>
<proteinExistence type="predicted"/>
<dbReference type="GO" id="GO:0005524">
    <property type="term" value="F:ATP binding"/>
    <property type="evidence" value="ECO:0007669"/>
    <property type="project" value="UniProtKB-KW"/>
</dbReference>
<keyword evidence="11" id="KW-1185">Reference proteome</keyword>
<dbReference type="SUPFAM" id="SSF52540">
    <property type="entry name" value="P-loop containing nucleoside triphosphate hydrolases"/>
    <property type="match status" value="2"/>
</dbReference>
<gene>
    <name evidence="10" type="ORF">E9232_002822</name>
</gene>
<feature type="domain" description="ABC transporter" evidence="9">
    <location>
        <begin position="271"/>
        <end position="513"/>
    </location>
</feature>
<sequence>MSTLPQASSDRFAAVPSAAMPVIAAEGIGKSFAGVEVLRSIDLALAGGEIHALLGENGAGKSTFARILAGVHRPSAGRLLLRGKPVEIGSPLEAQRLGITLIHQEPISFPHLSVAENLFIGGGSGGPFGRVRWRDMAAEARRLMDGLGVAIDVTRPTGGLSIADQQMVEIARALAADSRLILMDEPTAPLTPREVETLFAIVRRLRSEGRAVVFISHRLEEVRALCDRVTIFRDGEHVATAAAADLPDAEIIRLMIGRPLKAFLHKEKATIGAVALEVERLGRAGRFSDIGFTLRRGEVLGMAGLVGAGRTDVARALFGIAPADRGRIRVKGREVAIADPAQAIGLGLAYVPEDRAAAGIFRALPVDQNITAAAPGKIARYGVIHPAMERTAARRAIEKLSIRLASPRQPIGELSGGNQQKAILARWLMTDPEILILDEPTRGIDIGVKAEFYDMINALAADGRAILLISSELPELLTLSDRILVMSEGRLTAEFDRAEATQEAIMEAAVPRRRVGAGA</sequence>
<comment type="caution">
    <text evidence="10">The sequence shown here is derived from an EMBL/GenBank/DDBJ whole genome shotgun (WGS) entry which is preliminary data.</text>
</comment>
<dbReference type="InterPro" id="IPR017871">
    <property type="entry name" value="ABC_transporter-like_CS"/>
</dbReference>
<evidence type="ECO:0000256" key="3">
    <source>
        <dbReference type="ARBA" id="ARBA00022597"/>
    </source>
</evidence>
<evidence type="ECO:0000256" key="8">
    <source>
        <dbReference type="ARBA" id="ARBA00023136"/>
    </source>
</evidence>
<dbReference type="PROSITE" id="PS50893">
    <property type="entry name" value="ABC_TRANSPORTER_2"/>
    <property type="match status" value="2"/>
</dbReference>
<dbReference type="InterPro" id="IPR003593">
    <property type="entry name" value="AAA+_ATPase"/>
</dbReference>
<evidence type="ECO:0000256" key="1">
    <source>
        <dbReference type="ARBA" id="ARBA00022448"/>
    </source>
</evidence>
<accession>A0ABU1JNV5</accession>
<protein>
    <submittedName>
        <fullName evidence="10">Rhamnose transport system ATP-binding protein</fullName>
    </submittedName>
</protein>
<dbReference type="InterPro" id="IPR050107">
    <property type="entry name" value="ABC_carbohydrate_import_ATPase"/>
</dbReference>
<dbReference type="InterPro" id="IPR027417">
    <property type="entry name" value="P-loop_NTPase"/>
</dbReference>